<evidence type="ECO:0000313" key="2">
    <source>
        <dbReference type="Proteomes" id="UP001615550"/>
    </source>
</evidence>
<dbReference type="PANTHER" id="PTHR10188:SF6">
    <property type="entry name" value="N(4)-(BETA-N-ACETYLGLUCOSAMINYL)-L-ASPARAGINASE"/>
    <property type="match status" value="1"/>
</dbReference>
<gene>
    <name evidence="1" type="ORF">ACD661_09170</name>
</gene>
<protein>
    <submittedName>
        <fullName evidence="1">Isoaspartyl peptidase/L-asparaginase family protein</fullName>
    </submittedName>
</protein>
<dbReference type="RefSeq" id="WP_400187562.1">
    <property type="nucleotide sequence ID" value="NZ_JBGORX010000002.1"/>
</dbReference>
<sequence>MNKIAIAVHGGASEDSGFLRENQREVELGLSLAVERAYAVLEKRGSALDAVVVAVQVLEDNPLFNAGCGAALNCHGEVEMDASIMEGSSLQAGAVSMVECVKNPISLARLVMEKTSHVFLSGYGALELASDYQLPLEPKSYFITPHQYEAFQRLFLSESKEERRNKKLTGTVGAVALDMYGNIAAGTSTGGVSNSLPGRIGDSCIIGAGCYANNETCAVSGTGVGEYLIRGVVAHTISMMMEFNMPLQQACDHVVHERNQRLKGEMGVIALNRQGDFGFSFNSEIMKRAWKSTTEALHVKIDQ</sequence>
<dbReference type="PANTHER" id="PTHR10188">
    <property type="entry name" value="L-ASPARAGINASE"/>
    <property type="match status" value="1"/>
</dbReference>
<dbReference type="SUPFAM" id="SSF56235">
    <property type="entry name" value="N-terminal nucleophile aminohydrolases (Ntn hydrolases)"/>
    <property type="match status" value="1"/>
</dbReference>
<dbReference type="Gene3D" id="3.60.20.30">
    <property type="entry name" value="(Glycosyl)asparaginase"/>
    <property type="match status" value="1"/>
</dbReference>
<evidence type="ECO:0000313" key="1">
    <source>
        <dbReference type="EMBL" id="MFJ1268722.1"/>
    </source>
</evidence>
<dbReference type="Proteomes" id="UP001615550">
    <property type="component" value="Unassembled WGS sequence"/>
</dbReference>
<keyword evidence="2" id="KW-1185">Reference proteome</keyword>
<dbReference type="InterPro" id="IPR000246">
    <property type="entry name" value="Peptidase_T2"/>
</dbReference>
<organism evidence="1 2">
    <name type="scientific">Legionella lytica</name>
    <dbReference type="NCBI Taxonomy" id="96232"/>
    <lineage>
        <taxon>Bacteria</taxon>
        <taxon>Pseudomonadati</taxon>
        <taxon>Pseudomonadota</taxon>
        <taxon>Gammaproteobacteria</taxon>
        <taxon>Legionellales</taxon>
        <taxon>Legionellaceae</taxon>
        <taxon>Legionella</taxon>
    </lineage>
</organism>
<dbReference type="InterPro" id="IPR029055">
    <property type="entry name" value="Ntn_hydrolases_N"/>
</dbReference>
<dbReference type="CDD" id="cd04701">
    <property type="entry name" value="Asparaginase_2"/>
    <property type="match status" value="1"/>
</dbReference>
<accession>A0ABW8D7P3</accession>
<name>A0ABW8D7P3_9GAMM</name>
<reference evidence="1 2" key="1">
    <citation type="submission" date="2024-08" db="EMBL/GenBank/DDBJ databases">
        <title>Draft Genome Sequence of Legionella lytica strain DSB2004, Isolated From a Fire Sprinkler System.</title>
        <authorList>
            <person name="Everhart A.D."/>
            <person name="Kidane D.T."/>
            <person name="Farone A.L."/>
            <person name="Farone M.B."/>
        </authorList>
    </citation>
    <scope>NUCLEOTIDE SEQUENCE [LARGE SCALE GENOMIC DNA]</scope>
    <source>
        <strain evidence="1 2">DSB2004</strain>
    </source>
</reference>
<proteinExistence type="predicted"/>
<dbReference type="Pfam" id="PF01112">
    <property type="entry name" value="Asparaginase_2"/>
    <property type="match status" value="1"/>
</dbReference>
<comment type="caution">
    <text evidence="1">The sequence shown here is derived from an EMBL/GenBank/DDBJ whole genome shotgun (WGS) entry which is preliminary data.</text>
</comment>
<dbReference type="EMBL" id="JBGORX010000002">
    <property type="protein sequence ID" value="MFJ1268722.1"/>
    <property type="molecule type" value="Genomic_DNA"/>
</dbReference>